<evidence type="ECO:0000256" key="11">
    <source>
        <dbReference type="ARBA" id="ARBA00023157"/>
    </source>
</evidence>
<evidence type="ECO:0000259" key="15">
    <source>
        <dbReference type="PROSITE" id="PS52012"/>
    </source>
</evidence>
<keyword evidence="9" id="KW-0408">Iron</keyword>
<comment type="subcellular location">
    <subcellularLocation>
        <location evidence="1">Cell membrane</location>
        <topology evidence="1">Lipid-anchor</topology>
        <topology evidence="1">GPI-anchor</topology>
    </subcellularLocation>
    <subcellularLocation>
        <location evidence="2">Secreted</location>
    </subcellularLocation>
</comment>
<accession>A0A5C3LRG7</accession>
<gene>
    <name evidence="16" type="ORF">BDQ12DRAFT_725752</name>
</gene>
<keyword evidence="10" id="KW-0472">Membrane</keyword>
<keyword evidence="13" id="KW-0449">Lipoprotein</keyword>
<organism evidence="16 17">
    <name type="scientific">Crucibulum laeve</name>
    <dbReference type="NCBI Taxonomy" id="68775"/>
    <lineage>
        <taxon>Eukaryota</taxon>
        <taxon>Fungi</taxon>
        <taxon>Dikarya</taxon>
        <taxon>Basidiomycota</taxon>
        <taxon>Agaricomycotina</taxon>
        <taxon>Agaricomycetes</taxon>
        <taxon>Agaricomycetidae</taxon>
        <taxon>Agaricales</taxon>
        <taxon>Agaricineae</taxon>
        <taxon>Nidulariaceae</taxon>
        <taxon>Crucibulum</taxon>
    </lineage>
</organism>
<keyword evidence="6" id="KW-0349">Heme</keyword>
<dbReference type="GO" id="GO:0005886">
    <property type="term" value="C:plasma membrane"/>
    <property type="evidence" value="ECO:0007669"/>
    <property type="project" value="UniProtKB-SubCell"/>
</dbReference>
<evidence type="ECO:0000256" key="12">
    <source>
        <dbReference type="ARBA" id="ARBA00023180"/>
    </source>
</evidence>
<dbReference type="GO" id="GO:0046872">
    <property type="term" value="F:metal ion binding"/>
    <property type="evidence" value="ECO:0007669"/>
    <property type="project" value="UniProtKB-KW"/>
</dbReference>
<dbReference type="SMART" id="SM00747">
    <property type="entry name" value="CFEM"/>
    <property type="match status" value="2"/>
</dbReference>
<evidence type="ECO:0000256" key="13">
    <source>
        <dbReference type="ARBA" id="ARBA00023288"/>
    </source>
</evidence>
<evidence type="ECO:0000256" key="8">
    <source>
        <dbReference type="ARBA" id="ARBA00022729"/>
    </source>
</evidence>
<proteinExistence type="inferred from homology"/>
<name>A0A5C3LRG7_9AGAR</name>
<keyword evidence="12" id="KW-0325">Glycoprotein</keyword>
<comment type="similarity">
    <text evidence="3">Belongs to the RBT5 family.</text>
</comment>
<dbReference type="GO" id="GO:0005576">
    <property type="term" value="C:extracellular region"/>
    <property type="evidence" value="ECO:0007669"/>
    <property type="project" value="UniProtKB-SubCell"/>
</dbReference>
<keyword evidence="5" id="KW-0964">Secreted</keyword>
<keyword evidence="11" id="KW-1015">Disulfide bond</keyword>
<dbReference type="InterPro" id="IPR051735">
    <property type="entry name" value="CFEM_domain"/>
</dbReference>
<evidence type="ECO:0000256" key="9">
    <source>
        <dbReference type="ARBA" id="ARBA00023004"/>
    </source>
</evidence>
<dbReference type="Proteomes" id="UP000308652">
    <property type="component" value="Unassembled WGS sequence"/>
</dbReference>
<sequence length="166" mass="17976">MFSAPVAIFVAILGSLALLNAQSVDWFSSLPPCAQKCAIVAANRTGCDVKDIKCLCSSETFSSDYRKCIAKTCLTKDEYTVANDTLTKYCQSYDWTAGLPDCAKKCAIAAAAAAGCKITDTKCLCSSDIFLSEFKKCVYENCRLKEELIQVNSTISQICPDGPILF</sequence>
<dbReference type="PANTHER" id="PTHR37928">
    <property type="entry name" value="CFEM DOMAIN PROTEIN (AFU_ORTHOLOGUE AFUA_6G14090)"/>
    <property type="match status" value="1"/>
</dbReference>
<dbReference type="AlphaFoldDB" id="A0A5C3LRG7"/>
<dbReference type="PROSITE" id="PS52012">
    <property type="entry name" value="CFEM"/>
    <property type="match status" value="1"/>
</dbReference>
<feature type="signal peptide" evidence="14">
    <location>
        <begin position="1"/>
        <end position="21"/>
    </location>
</feature>
<evidence type="ECO:0000256" key="10">
    <source>
        <dbReference type="ARBA" id="ARBA00023136"/>
    </source>
</evidence>
<evidence type="ECO:0000313" key="16">
    <source>
        <dbReference type="EMBL" id="TFK35704.1"/>
    </source>
</evidence>
<evidence type="ECO:0000313" key="17">
    <source>
        <dbReference type="Proteomes" id="UP000308652"/>
    </source>
</evidence>
<protein>
    <recommendedName>
        <fullName evidence="15">CFEM domain-containing protein</fullName>
    </recommendedName>
</protein>
<dbReference type="InterPro" id="IPR008427">
    <property type="entry name" value="Extracellular_membr_CFEM_dom"/>
</dbReference>
<evidence type="ECO:0000256" key="3">
    <source>
        <dbReference type="ARBA" id="ARBA00010031"/>
    </source>
</evidence>
<keyword evidence="17" id="KW-1185">Reference proteome</keyword>
<evidence type="ECO:0000256" key="14">
    <source>
        <dbReference type="SAM" id="SignalP"/>
    </source>
</evidence>
<dbReference type="Pfam" id="PF05730">
    <property type="entry name" value="CFEM"/>
    <property type="match status" value="2"/>
</dbReference>
<dbReference type="OrthoDB" id="3045591at2759"/>
<dbReference type="PANTHER" id="PTHR37928:SF2">
    <property type="entry name" value="GPI ANCHORED CFEM DOMAIN PROTEIN (AFU_ORTHOLOGUE AFUA_6G10580)"/>
    <property type="match status" value="1"/>
</dbReference>
<evidence type="ECO:0000256" key="4">
    <source>
        <dbReference type="ARBA" id="ARBA00022475"/>
    </source>
</evidence>
<keyword evidence="4" id="KW-1003">Cell membrane</keyword>
<feature type="chain" id="PRO_5023143465" description="CFEM domain-containing protein" evidence="14">
    <location>
        <begin position="22"/>
        <end position="166"/>
    </location>
</feature>
<feature type="domain" description="CFEM" evidence="15">
    <location>
        <begin position="5"/>
        <end position="114"/>
    </location>
</feature>
<evidence type="ECO:0000256" key="2">
    <source>
        <dbReference type="ARBA" id="ARBA00004613"/>
    </source>
</evidence>
<evidence type="ECO:0000256" key="6">
    <source>
        <dbReference type="ARBA" id="ARBA00022617"/>
    </source>
</evidence>
<reference evidence="16 17" key="1">
    <citation type="journal article" date="2019" name="Nat. Ecol. Evol.">
        <title>Megaphylogeny resolves global patterns of mushroom evolution.</title>
        <authorList>
            <person name="Varga T."/>
            <person name="Krizsan K."/>
            <person name="Foldi C."/>
            <person name="Dima B."/>
            <person name="Sanchez-Garcia M."/>
            <person name="Sanchez-Ramirez S."/>
            <person name="Szollosi G.J."/>
            <person name="Szarkandi J.G."/>
            <person name="Papp V."/>
            <person name="Albert L."/>
            <person name="Andreopoulos W."/>
            <person name="Angelini C."/>
            <person name="Antonin V."/>
            <person name="Barry K.W."/>
            <person name="Bougher N.L."/>
            <person name="Buchanan P."/>
            <person name="Buyck B."/>
            <person name="Bense V."/>
            <person name="Catcheside P."/>
            <person name="Chovatia M."/>
            <person name="Cooper J."/>
            <person name="Damon W."/>
            <person name="Desjardin D."/>
            <person name="Finy P."/>
            <person name="Geml J."/>
            <person name="Haridas S."/>
            <person name="Hughes K."/>
            <person name="Justo A."/>
            <person name="Karasinski D."/>
            <person name="Kautmanova I."/>
            <person name="Kiss B."/>
            <person name="Kocsube S."/>
            <person name="Kotiranta H."/>
            <person name="LaButti K.M."/>
            <person name="Lechner B.E."/>
            <person name="Liimatainen K."/>
            <person name="Lipzen A."/>
            <person name="Lukacs Z."/>
            <person name="Mihaltcheva S."/>
            <person name="Morgado L.N."/>
            <person name="Niskanen T."/>
            <person name="Noordeloos M.E."/>
            <person name="Ohm R.A."/>
            <person name="Ortiz-Santana B."/>
            <person name="Ovrebo C."/>
            <person name="Racz N."/>
            <person name="Riley R."/>
            <person name="Savchenko A."/>
            <person name="Shiryaev A."/>
            <person name="Soop K."/>
            <person name="Spirin V."/>
            <person name="Szebenyi C."/>
            <person name="Tomsovsky M."/>
            <person name="Tulloss R.E."/>
            <person name="Uehling J."/>
            <person name="Grigoriev I.V."/>
            <person name="Vagvolgyi C."/>
            <person name="Papp T."/>
            <person name="Martin F.M."/>
            <person name="Miettinen O."/>
            <person name="Hibbett D.S."/>
            <person name="Nagy L.G."/>
        </authorList>
    </citation>
    <scope>NUCLEOTIDE SEQUENCE [LARGE SCALE GENOMIC DNA]</scope>
    <source>
        <strain evidence="16 17">CBS 166.37</strain>
    </source>
</reference>
<evidence type="ECO:0000256" key="7">
    <source>
        <dbReference type="ARBA" id="ARBA00022723"/>
    </source>
</evidence>
<evidence type="ECO:0000256" key="1">
    <source>
        <dbReference type="ARBA" id="ARBA00004609"/>
    </source>
</evidence>
<dbReference type="EMBL" id="ML213619">
    <property type="protein sequence ID" value="TFK35704.1"/>
    <property type="molecule type" value="Genomic_DNA"/>
</dbReference>
<keyword evidence="7" id="KW-0479">Metal-binding</keyword>
<evidence type="ECO:0000256" key="5">
    <source>
        <dbReference type="ARBA" id="ARBA00022525"/>
    </source>
</evidence>
<keyword evidence="8 14" id="KW-0732">Signal</keyword>
<dbReference type="STRING" id="68775.A0A5C3LRG7"/>